<evidence type="ECO:0000313" key="2">
    <source>
        <dbReference type="EMBL" id="CCE72781.1"/>
    </source>
</evidence>
<keyword evidence="1" id="KW-0812">Transmembrane</keyword>
<dbReference type="EMBL" id="FO082058">
    <property type="protein sequence ID" value="CCE73342.1"/>
    <property type="molecule type" value="Genomic_DNA"/>
</dbReference>
<dbReference type="OrthoDB" id="411017at2759"/>
<feature type="transmembrane region" description="Helical" evidence="1">
    <location>
        <begin position="429"/>
        <end position="446"/>
    </location>
</feature>
<dbReference type="STRING" id="559304.G8YTU1"/>
<dbReference type="Proteomes" id="UP000005222">
    <property type="component" value="Chromosome A"/>
</dbReference>
<name>G8YTU1_PICSO</name>
<dbReference type="InParanoid" id="G8YTU1"/>
<evidence type="ECO:0000313" key="3">
    <source>
        <dbReference type="EMBL" id="CCE73342.1"/>
    </source>
</evidence>
<evidence type="ECO:0000313" key="4">
    <source>
        <dbReference type="Proteomes" id="UP000005222"/>
    </source>
</evidence>
<reference evidence="3" key="1">
    <citation type="submission" date="2011-10" db="EMBL/GenBank/DDBJ databases">
        <authorList>
            <person name="Genoscope - CEA"/>
        </authorList>
    </citation>
    <scope>NUCLEOTIDE SEQUENCE</scope>
    <source>
        <strain evidence="3">CBS 7064</strain>
    </source>
</reference>
<gene>
    <name evidence="3" type="primary">Piso0_000375</name>
    <name evidence="2" type="ORF">GNLVRS01_PISO0A07964g</name>
    <name evidence="3" type="ORF">GNLVRS01_PISO0B08031g</name>
</gene>
<protein>
    <submittedName>
        <fullName evidence="3">Piso0_000375 protein</fullName>
    </submittedName>
</protein>
<accession>G8YTU1</accession>
<keyword evidence="4" id="KW-1185">Reference proteome</keyword>
<evidence type="ECO:0000256" key="1">
    <source>
        <dbReference type="SAM" id="Phobius"/>
    </source>
</evidence>
<dbReference type="GO" id="GO:0005778">
    <property type="term" value="C:peroxisomal membrane"/>
    <property type="evidence" value="ECO:0007669"/>
    <property type="project" value="TreeGrafter"/>
</dbReference>
<dbReference type="PANTHER" id="PTHR12652">
    <property type="entry name" value="PEROXISOMAL BIOGENESIS FACTOR 11"/>
    <property type="match status" value="1"/>
</dbReference>
<dbReference type="FunCoup" id="G8YTU1">
    <property type="interactions" value="64"/>
</dbReference>
<dbReference type="Proteomes" id="UP000005222">
    <property type="component" value="Chromosome B"/>
</dbReference>
<reference evidence="4" key="2">
    <citation type="journal article" date="2012" name="G3 (Bethesda)">
        <title>Pichia sorbitophila, an interspecies yeast hybrid reveals early steps of genome resolution following polyploidization.</title>
        <authorList>
            <person name="Leh Louis V."/>
            <person name="Despons L."/>
            <person name="Friedrich A."/>
            <person name="Martin T."/>
            <person name="Durrens P."/>
            <person name="Casaregola S."/>
            <person name="Neuveglise C."/>
            <person name="Fairhead C."/>
            <person name="Marck C."/>
            <person name="Cruz J.A."/>
            <person name="Straub M.L."/>
            <person name="Kugler V."/>
            <person name="Sacerdot C."/>
            <person name="Uzunov Z."/>
            <person name="Thierry A."/>
            <person name="Weiss S."/>
            <person name="Bleykasten C."/>
            <person name="De Montigny J."/>
            <person name="Jacques N."/>
            <person name="Jung P."/>
            <person name="Lemaire M."/>
            <person name="Mallet S."/>
            <person name="Morel G."/>
            <person name="Richard G.F."/>
            <person name="Sarkar A."/>
            <person name="Savel G."/>
            <person name="Schacherer J."/>
            <person name="Seret M.L."/>
            <person name="Talla E."/>
            <person name="Samson G."/>
            <person name="Jubin C."/>
            <person name="Poulain J."/>
            <person name="Vacherie B."/>
            <person name="Barbe V."/>
            <person name="Pelletier E."/>
            <person name="Sherman D.J."/>
            <person name="Westhof E."/>
            <person name="Weissenbach J."/>
            <person name="Baret P.V."/>
            <person name="Wincker P."/>
            <person name="Gaillardin C."/>
            <person name="Dujon B."/>
            <person name="Souciet J.L."/>
        </authorList>
    </citation>
    <scope>NUCLEOTIDE SEQUENCE [LARGE SCALE GENOMIC DNA]</scope>
    <source>
        <strain evidence="4">ATCC MYA-4447 / BCRC 22081 / CBS 7064 / NBRC 10061 / NRRL Y-12695</strain>
    </source>
</reference>
<organism evidence="3 4">
    <name type="scientific">Pichia sorbitophila (strain ATCC MYA-4447 / BCRC 22081 / CBS 7064 / NBRC 10061 / NRRL Y-12695)</name>
    <name type="common">Hybrid yeast</name>
    <dbReference type="NCBI Taxonomy" id="559304"/>
    <lineage>
        <taxon>Eukaryota</taxon>
        <taxon>Fungi</taxon>
        <taxon>Dikarya</taxon>
        <taxon>Ascomycota</taxon>
        <taxon>Saccharomycotina</taxon>
        <taxon>Pichiomycetes</taxon>
        <taxon>Debaryomycetaceae</taxon>
        <taxon>Millerozyma</taxon>
    </lineage>
</organism>
<sequence length="460" mass="52631">MSEINLEVLNNQYNKIGQRHFHTPVISTQAHSGQVINTFNSEWIDTPYNSPSKSNYINQDMSATITALNESGKFSLHHDNSAYKQGSDYRYDTPPKKADRAFVTPVSEAKSIESDAGSVRTHVGVKSPDSKTIGRHKVTYVDILWHMLNTVLGKDKLGKVGQYVLRLLAYHARGMQKFLSDDDINIRSINKTYSKKINLFWNFTQQPKVFLKAIVILTCSLFSTKADYMAGALSTFRRFLRFGKTPFRVRELGLKVSKCISLDNKISSSLVDTNKIQKQFLNRKSLEDLIALYYGINDECLLLFKLKILTNKSMNKFVDRHEMMAWYYDSILAIYNAYERFTKFSQQEMDLNIQIQVKKRAKALSKKILGVQGLTSSDDISSEGQKEQKQLQEIHFKKVNSVIDFYKALADIAFNTYSVFEIPLPFGTMQIWMGVIAAVLSTINVYRESREKLIKGCNDL</sequence>
<dbReference type="eggNOG" id="ENOG502R7FJ">
    <property type="taxonomic scope" value="Eukaryota"/>
</dbReference>
<dbReference type="AlphaFoldDB" id="G8YTU1"/>
<keyword evidence="1" id="KW-0472">Membrane</keyword>
<dbReference type="HOGENOM" id="CLU_037644_0_0_1"/>
<dbReference type="OMA" id="YGIMDEL"/>
<proteinExistence type="predicted"/>
<dbReference type="GO" id="GO:0016559">
    <property type="term" value="P:peroxisome fission"/>
    <property type="evidence" value="ECO:0007669"/>
    <property type="project" value="TreeGrafter"/>
</dbReference>
<keyword evidence="1" id="KW-1133">Transmembrane helix</keyword>
<dbReference type="PANTHER" id="PTHR12652:SF50">
    <property type="entry name" value="PEROXIN 11"/>
    <property type="match status" value="1"/>
</dbReference>
<dbReference type="EMBL" id="FO082059">
    <property type="protein sequence ID" value="CCE72781.1"/>
    <property type="molecule type" value="Genomic_DNA"/>
</dbReference>